<evidence type="ECO:0000313" key="1">
    <source>
        <dbReference type="EMBL" id="CAA6830422.1"/>
    </source>
</evidence>
<proteinExistence type="predicted"/>
<name>A0A6S6ULW6_9BACT</name>
<accession>A0A6S6ULW6</accession>
<sequence>MDLVMNELSFQYNLPSSEEEAIECLEALGRTLQKYRLELGLNKLSILAEGSFKQCLLLIKNEGAEDEAHIYFQELFKKAKKTPALRLLLSAFSSKPKLKKLPFLSIYKPKNELPFYTYKEGEAEPEIVGFAYAYEHALYAVSYNNSVWDKTEYNILKIEETAEQEVTVNHFLESSSVDAFNLLRTGGNLWDWREVIFPNLVFCGKTETQICALSLKSKDIQIAYDKLKKLDEGLAGKRIEDFDYKSLGITISGESKSTKRDHGELRTFLIPKTERYELFELHIKSGDWRYHFFLDKETKKCYVGYIGKKLRTKKFKT</sequence>
<protein>
    <submittedName>
        <fullName evidence="1">Uncharacterized protein</fullName>
    </submittedName>
</protein>
<organism evidence="1">
    <name type="scientific">uncultured Aureispira sp</name>
    <dbReference type="NCBI Taxonomy" id="1331704"/>
    <lineage>
        <taxon>Bacteria</taxon>
        <taxon>Pseudomonadati</taxon>
        <taxon>Bacteroidota</taxon>
        <taxon>Saprospiria</taxon>
        <taxon>Saprospirales</taxon>
        <taxon>Saprospiraceae</taxon>
        <taxon>Aureispira</taxon>
        <taxon>environmental samples</taxon>
    </lineage>
</organism>
<dbReference type="EMBL" id="CACVAQ010000553">
    <property type="protein sequence ID" value="CAA6830422.1"/>
    <property type="molecule type" value="Genomic_DNA"/>
</dbReference>
<reference evidence="1" key="1">
    <citation type="submission" date="2020-01" db="EMBL/GenBank/DDBJ databases">
        <authorList>
            <person name="Meier V. D."/>
            <person name="Meier V D."/>
        </authorList>
    </citation>
    <scope>NUCLEOTIDE SEQUENCE</scope>
    <source>
        <strain evidence="1">HLG_WM_MAG_10</strain>
    </source>
</reference>
<gene>
    <name evidence="1" type="ORF">HELGO_WM27345</name>
</gene>
<dbReference type="AlphaFoldDB" id="A0A6S6ULW6"/>